<accession>A0AAV5X1Z4</accession>
<feature type="compositionally biased region" description="Low complexity" evidence="1">
    <location>
        <begin position="102"/>
        <end position="111"/>
    </location>
</feature>
<proteinExistence type="predicted"/>
<dbReference type="Proteomes" id="UP001432322">
    <property type="component" value="Unassembled WGS sequence"/>
</dbReference>
<evidence type="ECO:0000313" key="4">
    <source>
        <dbReference type="Proteomes" id="UP001432322"/>
    </source>
</evidence>
<keyword evidence="2" id="KW-0732">Signal</keyword>
<gene>
    <name evidence="3" type="ORF">PFISCL1PPCAC_27111</name>
</gene>
<evidence type="ECO:0000256" key="2">
    <source>
        <dbReference type="SAM" id="SignalP"/>
    </source>
</evidence>
<protein>
    <submittedName>
        <fullName evidence="3">Uncharacterized protein</fullName>
    </submittedName>
</protein>
<feature type="signal peptide" evidence="2">
    <location>
        <begin position="1"/>
        <end position="17"/>
    </location>
</feature>
<reference evidence="3" key="1">
    <citation type="submission" date="2023-10" db="EMBL/GenBank/DDBJ databases">
        <title>Genome assembly of Pristionchus species.</title>
        <authorList>
            <person name="Yoshida K."/>
            <person name="Sommer R.J."/>
        </authorList>
    </citation>
    <scope>NUCLEOTIDE SEQUENCE</scope>
    <source>
        <strain evidence="3">RS5133</strain>
    </source>
</reference>
<feature type="chain" id="PRO_5044022984" evidence="2">
    <location>
        <begin position="18"/>
        <end position="120"/>
    </location>
</feature>
<keyword evidence="4" id="KW-1185">Reference proteome</keyword>
<feature type="compositionally biased region" description="Low complexity" evidence="1">
    <location>
        <begin position="80"/>
        <end position="93"/>
    </location>
</feature>
<organism evidence="3 4">
    <name type="scientific">Pristionchus fissidentatus</name>
    <dbReference type="NCBI Taxonomy" id="1538716"/>
    <lineage>
        <taxon>Eukaryota</taxon>
        <taxon>Metazoa</taxon>
        <taxon>Ecdysozoa</taxon>
        <taxon>Nematoda</taxon>
        <taxon>Chromadorea</taxon>
        <taxon>Rhabditida</taxon>
        <taxon>Rhabditina</taxon>
        <taxon>Diplogasteromorpha</taxon>
        <taxon>Diplogasteroidea</taxon>
        <taxon>Neodiplogasteridae</taxon>
        <taxon>Pristionchus</taxon>
    </lineage>
</organism>
<feature type="compositionally biased region" description="Basic residues" evidence="1">
    <location>
        <begin position="44"/>
        <end position="53"/>
    </location>
</feature>
<feature type="compositionally biased region" description="Polar residues" evidence="1">
    <location>
        <begin position="58"/>
        <end position="69"/>
    </location>
</feature>
<feature type="region of interest" description="Disordered" evidence="1">
    <location>
        <begin position="31"/>
        <end position="120"/>
    </location>
</feature>
<sequence length="120" mass="12985">MRSILVACLSLPLLAFAKHDNHIERIPVGADVFSGPSLPLNPTHHGHGHHHDQKYRQMPTNPYQNSHYPSGSYGAPAYEPQQPAASSYPQQYPVNSGPSYGAPSDPYVPAAPSYPAPGPY</sequence>
<evidence type="ECO:0000256" key="1">
    <source>
        <dbReference type="SAM" id="MobiDB-lite"/>
    </source>
</evidence>
<dbReference type="EMBL" id="BTSY01000007">
    <property type="protein sequence ID" value="GMT35814.1"/>
    <property type="molecule type" value="Genomic_DNA"/>
</dbReference>
<comment type="caution">
    <text evidence="3">The sequence shown here is derived from an EMBL/GenBank/DDBJ whole genome shotgun (WGS) entry which is preliminary data.</text>
</comment>
<evidence type="ECO:0000313" key="3">
    <source>
        <dbReference type="EMBL" id="GMT35814.1"/>
    </source>
</evidence>
<name>A0AAV5X1Z4_9BILA</name>
<dbReference type="AlphaFoldDB" id="A0AAV5X1Z4"/>